<feature type="compositionally biased region" description="Basic and acidic residues" evidence="1">
    <location>
        <begin position="327"/>
        <end position="349"/>
    </location>
</feature>
<organism evidence="3">
    <name type="scientific">Spodoptera frugiperda</name>
    <name type="common">Fall armyworm</name>
    <dbReference type="NCBI Taxonomy" id="7108"/>
    <lineage>
        <taxon>Eukaryota</taxon>
        <taxon>Metazoa</taxon>
        <taxon>Ecdysozoa</taxon>
        <taxon>Arthropoda</taxon>
        <taxon>Hexapoda</taxon>
        <taxon>Insecta</taxon>
        <taxon>Pterygota</taxon>
        <taxon>Neoptera</taxon>
        <taxon>Endopterygota</taxon>
        <taxon>Lepidoptera</taxon>
        <taxon>Glossata</taxon>
        <taxon>Ditrysia</taxon>
        <taxon>Noctuoidea</taxon>
        <taxon>Noctuidae</taxon>
        <taxon>Amphipyrinae</taxon>
        <taxon>Spodoptera</taxon>
    </lineage>
</organism>
<reference evidence="3" key="1">
    <citation type="submission" date="2016-07" db="EMBL/GenBank/DDBJ databases">
        <authorList>
            <person name="Bretaudeau A."/>
        </authorList>
    </citation>
    <scope>NUCLEOTIDE SEQUENCE</scope>
    <source>
        <strain evidence="3">Rice</strain>
        <tissue evidence="3">Whole body</tissue>
    </source>
</reference>
<dbReference type="AlphaFoldDB" id="A0A2H1WC83"/>
<dbReference type="InterPro" id="IPR031959">
    <property type="entry name" value="DUF4779"/>
</dbReference>
<sequence length="508" mass="58874">MVRLAIIVCLVSRVIYGEHTVQRDTYSEHVYRKLRPNMPTLHGKYTYKQYDKPRTYSAIGLPPYDPHVVQAQYDTRTLEKMRHQAPTVYEEFIAPHTTPSTIKHRIDYEIARATADAKYQASKYAADDDDTLEKLKSIMQYHPPADVPRDTMSDYASSEYSMDDDDVRSSSRSLYDNWPYFYHSPYEYETNKNAHNSEKAKDKRYVMDGFDSIIPVQELIENDLPPPQYELTPNHYHETTDNPIVGDEPFFSFILNDYFEKNNAEDPVIFKGLDFGRDFDHDTYLPDVEEARRSRRIDNSYFTTNRPMTTHYDVPSKVSLAESVTEQTHKRNHEFDTRKNAATSDDKHNSEYANQATEYNGFKDFLDTFAQKFGSEDHKRNSNYIHETNKDKGENKKGFRRIYHKDEYMEDNEFYDNNNSSTRGVDKASSNAHVGGSEAYLRSQAAAATGNRTHAASNAGKANNATYNTSYNGHDRSNTLDNKFNKYIDVAKQAAQSNDEDYADHYRI</sequence>
<dbReference type="EMBL" id="ODYU01007626">
    <property type="protein sequence ID" value="SOQ50566.1"/>
    <property type="molecule type" value="Genomic_DNA"/>
</dbReference>
<feature type="chain" id="PRO_5013796310" evidence="2">
    <location>
        <begin position="18"/>
        <end position="508"/>
    </location>
</feature>
<accession>A0A2H1WC83</accession>
<feature type="signal peptide" evidence="2">
    <location>
        <begin position="1"/>
        <end position="17"/>
    </location>
</feature>
<feature type="compositionally biased region" description="Polar residues" evidence="1">
    <location>
        <begin position="460"/>
        <end position="472"/>
    </location>
</feature>
<evidence type="ECO:0000313" key="3">
    <source>
        <dbReference type="EMBL" id="SOQ50566.1"/>
    </source>
</evidence>
<feature type="compositionally biased region" description="Low complexity" evidence="1">
    <location>
        <begin position="445"/>
        <end position="456"/>
    </location>
</feature>
<feature type="region of interest" description="Disordered" evidence="1">
    <location>
        <begin position="326"/>
        <end position="349"/>
    </location>
</feature>
<evidence type="ECO:0000256" key="1">
    <source>
        <dbReference type="SAM" id="MobiDB-lite"/>
    </source>
</evidence>
<feature type="region of interest" description="Disordered" evidence="1">
    <location>
        <begin position="445"/>
        <end position="474"/>
    </location>
</feature>
<evidence type="ECO:0000256" key="2">
    <source>
        <dbReference type="SAM" id="SignalP"/>
    </source>
</evidence>
<gene>
    <name evidence="3" type="ORF">SFRICE_025549</name>
</gene>
<keyword evidence="2" id="KW-0732">Signal</keyword>
<dbReference type="Pfam" id="PF16009">
    <property type="entry name" value="DUF4779"/>
    <property type="match status" value="1"/>
</dbReference>
<protein>
    <submittedName>
        <fullName evidence="3">SFRICE_025549</fullName>
    </submittedName>
</protein>
<name>A0A2H1WC83_SPOFR</name>
<proteinExistence type="predicted"/>